<proteinExistence type="predicted"/>
<reference evidence="7" key="1">
    <citation type="journal article" date="2019" name="Int. J. Syst. Evol. Microbiol.">
        <title>The Global Catalogue of Microorganisms (GCM) 10K type strain sequencing project: providing services to taxonomists for standard genome sequencing and annotation.</title>
        <authorList>
            <consortium name="The Broad Institute Genomics Platform"/>
            <consortium name="The Broad Institute Genome Sequencing Center for Infectious Disease"/>
            <person name="Wu L."/>
            <person name="Ma J."/>
        </authorList>
    </citation>
    <scope>NUCLEOTIDE SEQUENCE [LARGE SCALE GENOMIC DNA]</scope>
    <source>
        <strain evidence="7">IBRC-M 10906</strain>
    </source>
</reference>
<comment type="caution">
    <text evidence="6">The sequence shown here is derived from an EMBL/GenBank/DDBJ whole genome shotgun (WGS) entry which is preliminary data.</text>
</comment>
<feature type="DNA-binding region" description="H-T-H motif" evidence="4">
    <location>
        <begin position="24"/>
        <end position="43"/>
    </location>
</feature>
<evidence type="ECO:0000313" key="7">
    <source>
        <dbReference type="Proteomes" id="UP001597478"/>
    </source>
</evidence>
<protein>
    <submittedName>
        <fullName evidence="6">TetR/AcrR family transcriptional regulator</fullName>
    </submittedName>
</protein>
<dbReference type="PRINTS" id="PR00455">
    <property type="entry name" value="HTHTETR"/>
</dbReference>
<keyword evidence="3" id="KW-0804">Transcription</keyword>
<dbReference type="Proteomes" id="UP001597478">
    <property type="component" value="Unassembled WGS sequence"/>
</dbReference>
<name>A0ABW5WB22_9PSEU</name>
<dbReference type="PANTHER" id="PTHR30055">
    <property type="entry name" value="HTH-TYPE TRANSCRIPTIONAL REGULATOR RUTR"/>
    <property type="match status" value="1"/>
</dbReference>
<dbReference type="InterPro" id="IPR050109">
    <property type="entry name" value="HTH-type_TetR-like_transc_reg"/>
</dbReference>
<dbReference type="Pfam" id="PF00440">
    <property type="entry name" value="TetR_N"/>
    <property type="match status" value="1"/>
</dbReference>
<evidence type="ECO:0000256" key="3">
    <source>
        <dbReference type="ARBA" id="ARBA00023163"/>
    </source>
</evidence>
<keyword evidence="7" id="KW-1185">Reference proteome</keyword>
<dbReference type="RefSeq" id="WP_377390506.1">
    <property type="nucleotide sequence ID" value="NZ_JBHSAN010000024.1"/>
</dbReference>
<dbReference type="PROSITE" id="PS50977">
    <property type="entry name" value="HTH_TETR_2"/>
    <property type="match status" value="1"/>
</dbReference>
<organism evidence="6 7">
    <name type="scientific">Prauserella oleivorans</name>
    <dbReference type="NCBI Taxonomy" id="1478153"/>
    <lineage>
        <taxon>Bacteria</taxon>
        <taxon>Bacillati</taxon>
        <taxon>Actinomycetota</taxon>
        <taxon>Actinomycetes</taxon>
        <taxon>Pseudonocardiales</taxon>
        <taxon>Pseudonocardiaceae</taxon>
        <taxon>Prauserella</taxon>
    </lineage>
</organism>
<dbReference type="Gene3D" id="1.10.357.10">
    <property type="entry name" value="Tetracycline Repressor, domain 2"/>
    <property type="match status" value="1"/>
</dbReference>
<feature type="domain" description="HTH tetR-type" evidence="5">
    <location>
        <begin position="1"/>
        <end position="61"/>
    </location>
</feature>
<evidence type="ECO:0000256" key="4">
    <source>
        <dbReference type="PROSITE-ProRule" id="PRU00335"/>
    </source>
</evidence>
<evidence type="ECO:0000313" key="6">
    <source>
        <dbReference type="EMBL" id="MFD2800760.1"/>
    </source>
</evidence>
<dbReference type="InterPro" id="IPR001647">
    <property type="entry name" value="HTH_TetR"/>
</dbReference>
<evidence type="ECO:0000256" key="2">
    <source>
        <dbReference type="ARBA" id="ARBA00023125"/>
    </source>
</evidence>
<dbReference type="InterPro" id="IPR039536">
    <property type="entry name" value="TetR_C_Proteobacteria"/>
</dbReference>
<accession>A0ABW5WB22</accession>
<dbReference type="SUPFAM" id="SSF48498">
    <property type="entry name" value="Tetracyclin repressor-like, C-terminal domain"/>
    <property type="match status" value="1"/>
</dbReference>
<sequence>MGTREDIVAAAARIMRMHGYAHATTKEIAREAGYSEAALYKHFQDKTEIFVSVLTEQLPALDQMLTRLADRAGTRTVRANLVDVARAAVEFYAEAFPIAASVFSSQRLLTAHRTRLRELGSGGGPRQPVRRLADYLRAEQKLGRLDATVDTEAGAALLFGACFQQAFLIAFEGERPGEEELRRLASKLVRTLLTSW</sequence>
<dbReference type="EMBL" id="JBHUOF010000021">
    <property type="protein sequence ID" value="MFD2800760.1"/>
    <property type="molecule type" value="Genomic_DNA"/>
</dbReference>
<dbReference type="PANTHER" id="PTHR30055:SF234">
    <property type="entry name" value="HTH-TYPE TRANSCRIPTIONAL REGULATOR BETI"/>
    <property type="match status" value="1"/>
</dbReference>
<dbReference type="SUPFAM" id="SSF46689">
    <property type="entry name" value="Homeodomain-like"/>
    <property type="match status" value="1"/>
</dbReference>
<dbReference type="InterPro" id="IPR009057">
    <property type="entry name" value="Homeodomain-like_sf"/>
</dbReference>
<dbReference type="InterPro" id="IPR036271">
    <property type="entry name" value="Tet_transcr_reg_TetR-rel_C_sf"/>
</dbReference>
<evidence type="ECO:0000256" key="1">
    <source>
        <dbReference type="ARBA" id="ARBA00023015"/>
    </source>
</evidence>
<keyword evidence="1" id="KW-0805">Transcription regulation</keyword>
<evidence type="ECO:0000259" key="5">
    <source>
        <dbReference type="PROSITE" id="PS50977"/>
    </source>
</evidence>
<gene>
    <name evidence="6" type="ORF">ACFS2C_15310</name>
</gene>
<keyword evidence="2 4" id="KW-0238">DNA-binding</keyword>
<dbReference type="Pfam" id="PF14246">
    <property type="entry name" value="TetR_C_7"/>
    <property type="match status" value="1"/>
</dbReference>